<dbReference type="InterPro" id="IPR036910">
    <property type="entry name" value="HMG_box_dom_sf"/>
</dbReference>
<dbReference type="PANTHER" id="PTHR45789">
    <property type="entry name" value="FI18025P1"/>
    <property type="match status" value="1"/>
</dbReference>
<reference evidence="6" key="1">
    <citation type="submission" date="2021-02" db="EMBL/GenBank/DDBJ databases">
        <title>Psilocybe cubensis genome.</title>
        <authorList>
            <person name="Mckernan K.J."/>
            <person name="Crawford S."/>
            <person name="Trippe A."/>
            <person name="Kane L.T."/>
            <person name="Mclaughlin S."/>
        </authorList>
    </citation>
    <scope>NUCLEOTIDE SEQUENCE [LARGE SCALE GENOMIC DNA]</scope>
    <source>
        <strain evidence="6">MGC-MH-2018</strain>
    </source>
</reference>
<feature type="compositionally biased region" description="Low complexity" evidence="4">
    <location>
        <begin position="394"/>
        <end position="412"/>
    </location>
</feature>
<dbReference type="GO" id="GO:0000981">
    <property type="term" value="F:DNA-binding transcription factor activity, RNA polymerase II-specific"/>
    <property type="evidence" value="ECO:0007669"/>
    <property type="project" value="TreeGrafter"/>
</dbReference>
<feature type="compositionally biased region" description="Low complexity" evidence="4">
    <location>
        <begin position="305"/>
        <end position="316"/>
    </location>
</feature>
<feature type="DNA-binding region" description="HMG box" evidence="3">
    <location>
        <begin position="98"/>
        <end position="172"/>
    </location>
</feature>
<evidence type="ECO:0000256" key="4">
    <source>
        <dbReference type="SAM" id="MobiDB-lite"/>
    </source>
</evidence>
<feature type="compositionally biased region" description="Low complexity" evidence="4">
    <location>
        <begin position="473"/>
        <end position="491"/>
    </location>
</feature>
<feature type="compositionally biased region" description="Polar residues" evidence="4">
    <location>
        <begin position="317"/>
        <end position="362"/>
    </location>
</feature>
<feature type="compositionally biased region" description="Low complexity" evidence="4">
    <location>
        <begin position="75"/>
        <end position="84"/>
    </location>
</feature>
<gene>
    <name evidence="6" type="ORF">JR316_002743</name>
</gene>
<name>A0A8H7Y8T7_PSICU</name>
<accession>A0A8H7Y8T7</accession>
<dbReference type="InterPro" id="IPR009071">
    <property type="entry name" value="HMG_box_dom"/>
</dbReference>
<feature type="region of interest" description="Disordered" evidence="4">
    <location>
        <begin position="471"/>
        <end position="492"/>
    </location>
</feature>
<evidence type="ECO:0000259" key="5">
    <source>
        <dbReference type="PROSITE" id="PS50118"/>
    </source>
</evidence>
<sequence>MSLDQDQKVDIEDVEEDDMPPLVDDSNPNYTFFSGMTPLSFTSTSAPTASQDSNPQPSRSLVSSLPASPITPDESTSSFSMSMSQPRPHGKRRDPSYIPRPPNAFILFRCAFIKEQNVPGKVEGNHSRLSKIIDPNVIGLCWKQLSPEEREKWEAKAVIAQAEHRAHYPDWRFRPGANALAKLKIQDGTSSVTSRRRSVRSRAGKTSASPEVDDDDGVALADTKGKGKEKGRAKAKSSRMLSMEETRCAKIAGFVAEGIRGQELEVAVKEWEGDHKIPKANPRVVKPKGRASQGSTAGPSRKKSSSTTTGVQVSTKHSPSNSPEIPSFTPNPWTPESDTGAQSTLEPLPSKTLTTDAAGNGVLSSVPLTHMFKRALSAPLADVPLQDQYSPGQSNVSSAGNSPSSAEPSPNVQWRSFRSPMSQELTPRTHNHSRRDTISIPLQPNSSVEMSHPQQLTWQEAENQRRIEELRGPDSWWPQRSSSDSSQLSFSNRVHCQPQTVSARLNDDGMGYDASQGTNQFDRGYLERLGQYERVPDESQQVEWRHLNPDTNRQGLVALIEDPYKDDCVDPSSASSNSIPTLSLPSLSNSNYYHSPISPQSPTTVPSSSFSTLTGWAGEFRNNNMDMKPWLTDPETNHPSRSWYSGESSLSMVTGRPDLHRPQLAIDPDDWDRIEYRTASDLHLSVEPPPRQLDFIGELRRAQGGAA</sequence>
<dbReference type="EMBL" id="JAFIQS010000002">
    <property type="protein sequence ID" value="KAG5173233.1"/>
    <property type="molecule type" value="Genomic_DNA"/>
</dbReference>
<feature type="region of interest" description="Disordered" evidence="4">
    <location>
        <begin position="1"/>
        <end position="98"/>
    </location>
</feature>
<feature type="compositionally biased region" description="Polar residues" evidence="4">
    <location>
        <begin position="26"/>
        <end position="66"/>
    </location>
</feature>
<dbReference type="GO" id="GO:0005634">
    <property type="term" value="C:nucleus"/>
    <property type="evidence" value="ECO:0007669"/>
    <property type="project" value="UniProtKB-UniRule"/>
</dbReference>
<dbReference type="Gene3D" id="1.10.30.10">
    <property type="entry name" value="High mobility group box domain"/>
    <property type="match status" value="1"/>
</dbReference>
<dbReference type="SUPFAM" id="SSF47095">
    <property type="entry name" value="HMG-box"/>
    <property type="match status" value="1"/>
</dbReference>
<feature type="region of interest" description="Disordered" evidence="4">
    <location>
        <begin position="385"/>
        <end position="414"/>
    </location>
</feature>
<feature type="compositionally biased region" description="Basic and acidic residues" evidence="4">
    <location>
        <begin position="1"/>
        <end position="11"/>
    </location>
</feature>
<feature type="region of interest" description="Disordered" evidence="4">
    <location>
        <begin position="275"/>
        <end position="362"/>
    </location>
</feature>
<feature type="compositionally biased region" description="Basic and acidic residues" evidence="4">
    <location>
        <begin position="223"/>
        <end position="232"/>
    </location>
</feature>
<organism evidence="6">
    <name type="scientific">Psilocybe cubensis</name>
    <name type="common">Psychedelic mushroom</name>
    <name type="synonym">Stropharia cubensis</name>
    <dbReference type="NCBI Taxonomy" id="181762"/>
    <lineage>
        <taxon>Eukaryota</taxon>
        <taxon>Fungi</taxon>
        <taxon>Dikarya</taxon>
        <taxon>Basidiomycota</taxon>
        <taxon>Agaricomycotina</taxon>
        <taxon>Agaricomycetes</taxon>
        <taxon>Agaricomycetidae</taxon>
        <taxon>Agaricales</taxon>
        <taxon>Agaricineae</taxon>
        <taxon>Strophariaceae</taxon>
        <taxon>Psilocybe</taxon>
    </lineage>
</organism>
<protein>
    <recommendedName>
        <fullName evidence="5">HMG box domain-containing protein</fullName>
    </recommendedName>
</protein>
<dbReference type="InterPro" id="IPR051356">
    <property type="entry name" value="SOX/SOX-like_TF"/>
</dbReference>
<evidence type="ECO:0000313" key="6">
    <source>
        <dbReference type="EMBL" id="KAG5173233.1"/>
    </source>
</evidence>
<evidence type="ECO:0000256" key="2">
    <source>
        <dbReference type="ARBA" id="ARBA00023242"/>
    </source>
</evidence>
<dbReference type="GO" id="GO:0000978">
    <property type="term" value="F:RNA polymerase II cis-regulatory region sequence-specific DNA binding"/>
    <property type="evidence" value="ECO:0007669"/>
    <property type="project" value="TreeGrafter"/>
</dbReference>
<feature type="compositionally biased region" description="Basic residues" evidence="4">
    <location>
        <begin position="194"/>
        <end position="203"/>
    </location>
</feature>
<proteinExistence type="predicted"/>
<dbReference type="PROSITE" id="PS50118">
    <property type="entry name" value="HMG_BOX_2"/>
    <property type="match status" value="1"/>
</dbReference>
<feature type="domain" description="HMG box" evidence="5">
    <location>
        <begin position="98"/>
        <end position="172"/>
    </location>
</feature>
<comment type="caution">
    <text evidence="6">The sequence shown here is derived from an EMBL/GenBank/DDBJ whole genome shotgun (WGS) entry which is preliminary data.</text>
</comment>
<evidence type="ECO:0000256" key="3">
    <source>
        <dbReference type="PROSITE-ProRule" id="PRU00267"/>
    </source>
</evidence>
<dbReference type="SMART" id="SM00398">
    <property type="entry name" value="HMG"/>
    <property type="match status" value="1"/>
</dbReference>
<dbReference type="PANTHER" id="PTHR45789:SF2">
    <property type="entry name" value="FI18025P1"/>
    <property type="match status" value="1"/>
</dbReference>
<keyword evidence="1 3" id="KW-0238">DNA-binding</keyword>
<feature type="region of interest" description="Disordered" evidence="4">
    <location>
        <begin position="187"/>
        <end position="242"/>
    </location>
</feature>
<dbReference type="CDD" id="cd01389">
    <property type="entry name" value="HMG-box_ROX1-like"/>
    <property type="match status" value="1"/>
</dbReference>
<evidence type="ECO:0000256" key="1">
    <source>
        <dbReference type="ARBA" id="ARBA00023125"/>
    </source>
</evidence>
<dbReference type="AlphaFoldDB" id="A0A8H7Y8T7"/>
<keyword evidence="2 3" id="KW-0539">Nucleus</keyword>